<keyword evidence="1" id="KW-0812">Transmembrane</keyword>
<sequence>MPVPGIDRLAAWECRAGGRVPEPRPGTACYWPPCPHPPLTQDGRHLPLSTPLCLPSAFITPLCLPSAFLLPSLPLSAFLTPLCFPSVFLYAFLLLSLPLSACPCFPYSSLPSFSLSNIHSCLFI</sequence>
<keyword evidence="1" id="KW-1133">Transmembrane helix</keyword>
<keyword evidence="1" id="KW-0472">Membrane</keyword>
<dbReference type="Proteomes" id="UP001286313">
    <property type="component" value="Unassembled WGS sequence"/>
</dbReference>
<reference evidence="2" key="1">
    <citation type="submission" date="2023-10" db="EMBL/GenBank/DDBJ databases">
        <title>Genome assemblies of two species of porcelain crab, Petrolisthes cinctipes and Petrolisthes manimaculis (Anomura: Porcellanidae).</title>
        <authorList>
            <person name="Angst P."/>
        </authorList>
    </citation>
    <scope>NUCLEOTIDE SEQUENCE</scope>
    <source>
        <strain evidence="2">PB745_01</strain>
        <tissue evidence="2">Gill</tissue>
    </source>
</reference>
<feature type="transmembrane region" description="Helical" evidence="1">
    <location>
        <begin position="48"/>
        <end position="70"/>
    </location>
</feature>
<protein>
    <submittedName>
        <fullName evidence="2">Uncharacterized protein</fullName>
    </submittedName>
</protein>
<gene>
    <name evidence="2" type="ORF">Pcinc_042771</name>
</gene>
<name>A0AAE1EGW4_PETCI</name>
<feature type="transmembrane region" description="Helical" evidence="1">
    <location>
        <begin position="77"/>
        <end position="99"/>
    </location>
</feature>
<comment type="caution">
    <text evidence="2">The sequence shown here is derived from an EMBL/GenBank/DDBJ whole genome shotgun (WGS) entry which is preliminary data.</text>
</comment>
<dbReference type="EMBL" id="JAWQEG010008335">
    <property type="protein sequence ID" value="KAK3850530.1"/>
    <property type="molecule type" value="Genomic_DNA"/>
</dbReference>
<dbReference type="AlphaFoldDB" id="A0AAE1EGW4"/>
<evidence type="ECO:0000313" key="3">
    <source>
        <dbReference type="Proteomes" id="UP001286313"/>
    </source>
</evidence>
<keyword evidence="3" id="KW-1185">Reference proteome</keyword>
<evidence type="ECO:0000313" key="2">
    <source>
        <dbReference type="EMBL" id="KAK3850530.1"/>
    </source>
</evidence>
<organism evidence="2 3">
    <name type="scientific">Petrolisthes cinctipes</name>
    <name type="common">Flat porcelain crab</name>
    <dbReference type="NCBI Taxonomy" id="88211"/>
    <lineage>
        <taxon>Eukaryota</taxon>
        <taxon>Metazoa</taxon>
        <taxon>Ecdysozoa</taxon>
        <taxon>Arthropoda</taxon>
        <taxon>Crustacea</taxon>
        <taxon>Multicrustacea</taxon>
        <taxon>Malacostraca</taxon>
        <taxon>Eumalacostraca</taxon>
        <taxon>Eucarida</taxon>
        <taxon>Decapoda</taxon>
        <taxon>Pleocyemata</taxon>
        <taxon>Anomura</taxon>
        <taxon>Galatheoidea</taxon>
        <taxon>Porcellanidae</taxon>
        <taxon>Petrolisthes</taxon>
    </lineage>
</organism>
<proteinExistence type="predicted"/>
<evidence type="ECO:0000256" key="1">
    <source>
        <dbReference type="SAM" id="Phobius"/>
    </source>
</evidence>
<accession>A0AAE1EGW4</accession>